<dbReference type="eggNOG" id="KOG0809">
    <property type="taxonomic scope" value="Eukaryota"/>
</dbReference>
<accession>K0KIX0</accession>
<keyword evidence="5" id="KW-0653">Protein transport</keyword>
<dbReference type="GO" id="GO:0048278">
    <property type="term" value="P:vesicle docking"/>
    <property type="evidence" value="ECO:0007669"/>
    <property type="project" value="TreeGrafter"/>
</dbReference>
<feature type="transmembrane region" description="Helical" evidence="12">
    <location>
        <begin position="308"/>
        <end position="325"/>
    </location>
</feature>
<organism evidence="14 15">
    <name type="scientific">Wickerhamomyces ciferrii (strain ATCC 14091 / BCRC 22168 / CBS 111 / JCM 3599 / NBRC 0793 / NRRL Y-1031 F-60-10)</name>
    <name type="common">Yeast</name>
    <name type="synonym">Pichia ciferrii</name>
    <dbReference type="NCBI Taxonomy" id="1206466"/>
    <lineage>
        <taxon>Eukaryota</taxon>
        <taxon>Fungi</taxon>
        <taxon>Dikarya</taxon>
        <taxon>Ascomycota</taxon>
        <taxon>Saccharomycotina</taxon>
        <taxon>Saccharomycetes</taxon>
        <taxon>Phaffomycetales</taxon>
        <taxon>Wickerhamomycetaceae</taxon>
        <taxon>Wickerhamomyces</taxon>
    </lineage>
</organism>
<feature type="region of interest" description="Disordered" evidence="11">
    <location>
        <begin position="329"/>
        <end position="376"/>
    </location>
</feature>
<comment type="subcellular location">
    <subcellularLocation>
        <location evidence="1">Golgi apparatus membrane</location>
        <topology evidence="1">Single-pass type IV membrane protein</topology>
    </subcellularLocation>
</comment>
<dbReference type="InterPro" id="IPR006012">
    <property type="entry name" value="Syntaxin/epimorphin_CS"/>
</dbReference>
<protein>
    <submittedName>
        <fullName evidence="14">t-SNARE affecting protein</fullName>
    </submittedName>
</protein>
<comment type="caution">
    <text evidence="14">The sequence shown here is derived from an EMBL/GenBank/DDBJ whole genome shotgun (WGS) entry which is preliminary data.</text>
</comment>
<dbReference type="GO" id="GO:0000139">
    <property type="term" value="C:Golgi membrane"/>
    <property type="evidence" value="ECO:0007669"/>
    <property type="project" value="UniProtKB-SubCell"/>
</dbReference>
<dbReference type="SMART" id="SM00397">
    <property type="entry name" value="t_SNARE"/>
    <property type="match status" value="1"/>
</dbReference>
<evidence type="ECO:0000256" key="1">
    <source>
        <dbReference type="ARBA" id="ARBA00004409"/>
    </source>
</evidence>
<dbReference type="GO" id="GO:0006886">
    <property type="term" value="P:intracellular protein transport"/>
    <property type="evidence" value="ECO:0007669"/>
    <property type="project" value="InterPro"/>
</dbReference>
<evidence type="ECO:0000256" key="11">
    <source>
        <dbReference type="SAM" id="MobiDB-lite"/>
    </source>
</evidence>
<dbReference type="AlphaFoldDB" id="K0KIX0"/>
<keyword evidence="6 12" id="KW-1133">Transmembrane helix</keyword>
<dbReference type="Pfam" id="PF05739">
    <property type="entry name" value="SNARE"/>
    <property type="match status" value="1"/>
</dbReference>
<evidence type="ECO:0000259" key="13">
    <source>
        <dbReference type="PROSITE" id="PS50192"/>
    </source>
</evidence>
<evidence type="ECO:0000313" key="14">
    <source>
        <dbReference type="EMBL" id="CCH41384.1"/>
    </source>
</evidence>
<dbReference type="PANTHER" id="PTHR19957:SF83">
    <property type="entry name" value="SYNTAXIN-16"/>
    <property type="match status" value="1"/>
</dbReference>
<proteinExistence type="inferred from homology"/>
<feature type="compositionally biased region" description="Basic and acidic residues" evidence="11">
    <location>
        <begin position="353"/>
        <end position="376"/>
    </location>
</feature>
<evidence type="ECO:0000256" key="10">
    <source>
        <dbReference type="SAM" id="Coils"/>
    </source>
</evidence>
<keyword evidence="7" id="KW-0333">Golgi apparatus</keyword>
<dbReference type="GO" id="GO:0031201">
    <property type="term" value="C:SNARE complex"/>
    <property type="evidence" value="ECO:0007669"/>
    <property type="project" value="TreeGrafter"/>
</dbReference>
<evidence type="ECO:0000256" key="9">
    <source>
        <dbReference type="ARBA" id="ARBA00023136"/>
    </source>
</evidence>
<keyword evidence="4 12" id="KW-0812">Transmembrane</keyword>
<evidence type="ECO:0000256" key="12">
    <source>
        <dbReference type="SAM" id="Phobius"/>
    </source>
</evidence>
<dbReference type="GO" id="GO:0006906">
    <property type="term" value="P:vesicle fusion"/>
    <property type="evidence" value="ECO:0007669"/>
    <property type="project" value="TreeGrafter"/>
</dbReference>
<comment type="similarity">
    <text evidence="2">Belongs to the syntaxin family.</text>
</comment>
<dbReference type="Gene3D" id="1.20.58.70">
    <property type="match status" value="1"/>
</dbReference>
<keyword evidence="8 10" id="KW-0175">Coiled coil</keyword>
<evidence type="ECO:0000256" key="5">
    <source>
        <dbReference type="ARBA" id="ARBA00022927"/>
    </source>
</evidence>
<dbReference type="Proteomes" id="UP000009328">
    <property type="component" value="Unassembled WGS sequence"/>
</dbReference>
<keyword evidence="15" id="KW-1185">Reference proteome</keyword>
<feature type="domain" description="T-SNARE coiled-coil homology" evidence="13">
    <location>
        <begin position="234"/>
        <end position="296"/>
    </location>
</feature>
<dbReference type="PANTHER" id="PTHR19957">
    <property type="entry name" value="SYNTAXIN"/>
    <property type="match status" value="1"/>
</dbReference>
<dbReference type="InterPro" id="IPR045242">
    <property type="entry name" value="Syntaxin"/>
</dbReference>
<evidence type="ECO:0000313" key="15">
    <source>
        <dbReference type="Proteomes" id="UP000009328"/>
    </source>
</evidence>
<evidence type="ECO:0000256" key="4">
    <source>
        <dbReference type="ARBA" id="ARBA00022692"/>
    </source>
</evidence>
<dbReference type="HOGENOM" id="CLU_038177_0_1_1"/>
<keyword evidence="3" id="KW-0813">Transport</keyword>
<dbReference type="GO" id="GO:0005484">
    <property type="term" value="F:SNAP receptor activity"/>
    <property type="evidence" value="ECO:0007669"/>
    <property type="project" value="InterPro"/>
</dbReference>
<reference evidence="14 15" key="1">
    <citation type="journal article" date="2012" name="Eukaryot. Cell">
        <title>Draft genome sequence of Wickerhamomyces ciferrii NRRL Y-1031 F-60-10.</title>
        <authorList>
            <person name="Schneider J."/>
            <person name="Andrea H."/>
            <person name="Blom J."/>
            <person name="Jaenicke S."/>
            <person name="Ruckert C."/>
            <person name="Schorsch C."/>
            <person name="Szczepanowski R."/>
            <person name="Farwick M."/>
            <person name="Goesmann A."/>
            <person name="Puhler A."/>
            <person name="Schaffer S."/>
            <person name="Tauch A."/>
            <person name="Kohler T."/>
            <person name="Brinkrolf K."/>
        </authorList>
    </citation>
    <scope>NUCLEOTIDE SEQUENCE [LARGE SCALE GENOMIC DNA]</scope>
    <source>
        <strain evidence="15">ATCC 14091 / BCRC 22168 / CBS 111 / JCM 3599 / NBRC 0793 / NRRL Y-1031 F-60-10</strain>
    </source>
</reference>
<dbReference type="GO" id="GO:0000149">
    <property type="term" value="F:SNARE binding"/>
    <property type="evidence" value="ECO:0007669"/>
    <property type="project" value="TreeGrafter"/>
</dbReference>
<dbReference type="PROSITE" id="PS50192">
    <property type="entry name" value="T_SNARE"/>
    <property type="match status" value="1"/>
</dbReference>
<evidence type="ECO:0000256" key="7">
    <source>
        <dbReference type="ARBA" id="ARBA00023034"/>
    </source>
</evidence>
<dbReference type="STRING" id="1206466.K0KIX0"/>
<dbReference type="InParanoid" id="K0KIX0"/>
<name>K0KIX0_WICCF</name>
<dbReference type="CDD" id="cd15845">
    <property type="entry name" value="SNARE_syntaxin16"/>
    <property type="match status" value="1"/>
</dbReference>
<dbReference type="FunCoup" id="K0KIX0">
    <property type="interactions" value="782"/>
</dbReference>
<sequence>MFRDRTNLFISYRRTYPHHSGPLSSSRFDSLEEEEELIGGDGNNNNTKGNHLNGENIELVTLPPSILDTSEQIDESLDFINDQIDKLNALYKKNLLPGFNDRTIDEEQIEKLNYSITTKFFQCNNLVKKFEAIKRQPGNQLKADDLNMIENMQKNYALKIQQLSSTFRKLQNNYIKFLKKDDFQDLPSLNKTQNKIDNSNYNPAIDETEELESYSKEAIKESSSILQQKSNINDSMIRQREQEITKLAQGVLEVSAIFKEMQNMVIDQGTILDRIDYNLENTKVDLQNASQQLNRAQHYQKRTQKCKIILLLSLIVFLLFMIVILKPHKNTNSSPKPTTPPPNDSDNNNNNSDADKKPVDQPSHNDVENIPEKDKTEMENLENNLNDDKIVDTDIINNRFMLI</sequence>
<gene>
    <name evidence="14" type="ORF">BN7_925</name>
</gene>
<evidence type="ECO:0000256" key="8">
    <source>
        <dbReference type="ARBA" id="ARBA00023054"/>
    </source>
</evidence>
<dbReference type="PROSITE" id="PS00914">
    <property type="entry name" value="SYNTAXIN"/>
    <property type="match status" value="1"/>
</dbReference>
<evidence type="ECO:0000256" key="2">
    <source>
        <dbReference type="ARBA" id="ARBA00009063"/>
    </source>
</evidence>
<evidence type="ECO:0000256" key="3">
    <source>
        <dbReference type="ARBA" id="ARBA00022448"/>
    </source>
</evidence>
<keyword evidence="9 12" id="KW-0472">Membrane</keyword>
<dbReference type="InterPro" id="IPR000727">
    <property type="entry name" value="T_SNARE_dom"/>
</dbReference>
<feature type="coiled-coil region" evidence="10">
    <location>
        <begin position="272"/>
        <end position="299"/>
    </location>
</feature>
<dbReference type="SUPFAM" id="SSF47661">
    <property type="entry name" value="t-snare proteins"/>
    <property type="match status" value="1"/>
</dbReference>
<dbReference type="InterPro" id="IPR010989">
    <property type="entry name" value="SNARE"/>
</dbReference>
<dbReference type="EMBL" id="CAIF01000019">
    <property type="protein sequence ID" value="CCH41384.1"/>
    <property type="molecule type" value="Genomic_DNA"/>
</dbReference>
<evidence type="ECO:0000256" key="6">
    <source>
        <dbReference type="ARBA" id="ARBA00022989"/>
    </source>
</evidence>